<evidence type="ECO:0000259" key="4">
    <source>
        <dbReference type="PROSITE" id="PS50956"/>
    </source>
</evidence>
<dbReference type="Gene3D" id="1.10.10.10">
    <property type="entry name" value="Winged helix-like DNA-binding domain superfamily/Winged helix DNA-binding domain"/>
    <property type="match status" value="1"/>
</dbReference>
<evidence type="ECO:0000313" key="6">
    <source>
        <dbReference type="Proteomes" id="UP000740727"/>
    </source>
</evidence>
<dbReference type="Proteomes" id="UP000740727">
    <property type="component" value="Unassembled WGS sequence"/>
</dbReference>
<dbReference type="SUPFAM" id="SSF54909">
    <property type="entry name" value="Dimeric alpha+beta barrel"/>
    <property type="match status" value="1"/>
</dbReference>
<dbReference type="InterPro" id="IPR036388">
    <property type="entry name" value="WH-like_DNA-bd_sf"/>
</dbReference>
<keyword evidence="1" id="KW-0805">Transcription regulation</keyword>
<dbReference type="SUPFAM" id="SSF46785">
    <property type="entry name" value="Winged helix' DNA-binding domain"/>
    <property type="match status" value="1"/>
</dbReference>
<dbReference type="PANTHER" id="PTHR43413">
    <property type="entry name" value="TRANSCRIPTIONAL REGULATOR, ASNC FAMILY"/>
    <property type="match status" value="1"/>
</dbReference>
<dbReference type="PROSITE" id="PS00519">
    <property type="entry name" value="HTH_ASNC_1"/>
    <property type="match status" value="1"/>
</dbReference>
<dbReference type="InterPro" id="IPR036390">
    <property type="entry name" value="WH_DNA-bd_sf"/>
</dbReference>
<organism evidence="5 6">
    <name type="scientific">Candidatus Fonsibacter lacus</name>
    <dbReference type="NCBI Taxonomy" id="2576439"/>
    <lineage>
        <taxon>Bacteria</taxon>
        <taxon>Pseudomonadati</taxon>
        <taxon>Pseudomonadota</taxon>
        <taxon>Alphaproteobacteria</taxon>
        <taxon>Candidatus Pelagibacterales</taxon>
        <taxon>Candidatus Pelagibacterales incertae sedis</taxon>
        <taxon>Candidatus Fonsibacter</taxon>
    </lineage>
</organism>
<dbReference type="Gene3D" id="3.30.70.920">
    <property type="match status" value="1"/>
</dbReference>
<dbReference type="Pfam" id="PF22482">
    <property type="entry name" value="AsnC_trans_reg_3"/>
    <property type="match status" value="1"/>
</dbReference>
<dbReference type="PANTHER" id="PTHR43413:SF6">
    <property type="entry name" value="REGULATORY PROTEIN ASNC"/>
    <property type="match status" value="1"/>
</dbReference>
<dbReference type="InterPro" id="IPR000485">
    <property type="entry name" value="AsnC-type_HTH_dom"/>
</dbReference>
<accession>A0A965GD23</accession>
<dbReference type="PRINTS" id="PR00033">
    <property type="entry name" value="HTHASNC"/>
</dbReference>
<dbReference type="InterPro" id="IPR054609">
    <property type="entry name" value="PF0864-like_C"/>
</dbReference>
<keyword evidence="2" id="KW-0238">DNA-binding</keyword>
<dbReference type="InterPro" id="IPR050684">
    <property type="entry name" value="HTH-Siroheme_Decarb"/>
</dbReference>
<feature type="domain" description="HTH asnC-type" evidence="4">
    <location>
        <begin position="10"/>
        <end position="70"/>
    </location>
</feature>
<dbReference type="Pfam" id="PF13404">
    <property type="entry name" value="HTH_AsnC-type"/>
    <property type="match status" value="1"/>
</dbReference>
<dbReference type="InterPro" id="IPR011008">
    <property type="entry name" value="Dimeric_a/b-barrel"/>
</dbReference>
<reference evidence="5" key="1">
    <citation type="submission" date="2018-10" db="EMBL/GenBank/DDBJ databases">
        <title>Iterative Subtractive Binning of Freshwater Chronoseries Metagenomes Recovers Nearly Complete Genomes from over Four Hundred Novel Species.</title>
        <authorList>
            <person name="Rodriguez-R L.M."/>
            <person name="Tsementzi D."/>
            <person name="Luo C."/>
            <person name="Konstantinidis K.T."/>
        </authorList>
    </citation>
    <scope>NUCLEOTIDE SEQUENCE</scope>
    <source>
        <strain evidence="5">WB5_2A_028</strain>
    </source>
</reference>
<name>A0A965GD23_9PROT</name>
<protein>
    <submittedName>
        <fullName evidence="5">Lrp/AsnC family transcriptional regulator</fullName>
    </submittedName>
</protein>
<evidence type="ECO:0000313" key="5">
    <source>
        <dbReference type="EMBL" id="NBR94093.1"/>
    </source>
</evidence>
<dbReference type="SMART" id="SM00344">
    <property type="entry name" value="HTH_ASNC"/>
    <property type="match status" value="1"/>
</dbReference>
<dbReference type="GO" id="GO:0043565">
    <property type="term" value="F:sequence-specific DNA binding"/>
    <property type="evidence" value="ECO:0007669"/>
    <property type="project" value="InterPro"/>
</dbReference>
<evidence type="ECO:0000256" key="1">
    <source>
        <dbReference type="ARBA" id="ARBA00023015"/>
    </source>
</evidence>
<dbReference type="InterPro" id="IPR019885">
    <property type="entry name" value="Tscrpt_reg_HTH_AsnC-type_CS"/>
</dbReference>
<dbReference type="PROSITE" id="PS50956">
    <property type="entry name" value="HTH_ASNC_2"/>
    <property type="match status" value="1"/>
</dbReference>
<comment type="caution">
    <text evidence="5">The sequence shown here is derived from an EMBL/GenBank/DDBJ whole genome shotgun (WGS) entry which is preliminary data.</text>
</comment>
<evidence type="ECO:0000256" key="3">
    <source>
        <dbReference type="ARBA" id="ARBA00023163"/>
    </source>
</evidence>
<keyword evidence="3" id="KW-0804">Transcription</keyword>
<dbReference type="EMBL" id="RFXN01000056">
    <property type="protein sequence ID" value="NBR94093.1"/>
    <property type="molecule type" value="Genomic_DNA"/>
</dbReference>
<gene>
    <name evidence="5" type="ORF">EBT44_04565</name>
</gene>
<proteinExistence type="predicted"/>
<evidence type="ECO:0000256" key="2">
    <source>
        <dbReference type="ARBA" id="ARBA00023125"/>
    </source>
</evidence>
<sequence length="153" mass="17013">MRQKNRSVHLDDASKAIIEQLQGDGRKPYAAIGAAVGLSEAAVRQRVQKLVDSGVIQIVAVTDPLTVGSFRMAMIGVRVEDDITTVADHLGKYREVDYVVVTAGNFDILVEAICDDDEHLLELLQRIRSIPTVRSTESFVYLKLQKQLYNWGT</sequence>
<dbReference type="AlphaFoldDB" id="A0A965GD23"/>
<dbReference type="InterPro" id="IPR019888">
    <property type="entry name" value="Tscrpt_reg_AsnC-like"/>
</dbReference>